<dbReference type="Proteomes" id="UP000032180">
    <property type="component" value="Chromosome 4"/>
</dbReference>
<dbReference type="EnsemblPlants" id="LPERR04G03360.1">
    <property type="protein sequence ID" value="LPERR04G03360.1"/>
    <property type="gene ID" value="LPERR04G03360"/>
</dbReference>
<reference evidence="2" key="3">
    <citation type="submission" date="2015-04" db="UniProtKB">
        <authorList>
            <consortium name="EnsemblPlants"/>
        </authorList>
    </citation>
    <scope>IDENTIFICATION</scope>
</reference>
<evidence type="ECO:0000256" key="1">
    <source>
        <dbReference type="SAM" id="MobiDB-lite"/>
    </source>
</evidence>
<reference evidence="3" key="2">
    <citation type="submission" date="2013-12" db="EMBL/GenBank/DDBJ databases">
        <authorList>
            <person name="Yu Y."/>
            <person name="Lee S."/>
            <person name="de Baynast K."/>
            <person name="Wissotski M."/>
            <person name="Liu L."/>
            <person name="Talag J."/>
            <person name="Goicoechea J."/>
            <person name="Angelova A."/>
            <person name="Jetty R."/>
            <person name="Kudrna D."/>
            <person name="Golser W."/>
            <person name="Rivera L."/>
            <person name="Zhang J."/>
            <person name="Wing R."/>
        </authorList>
    </citation>
    <scope>NUCLEOTIDE SEQUENCE</scope>
</reference>
<protein>
    <submittedName>
        <fullName evidence="2">Uncharacterized protein</fullName>
    </submittedName>
</protein>
<sequence length="137" mass="13914">MGRGGEDGAATYPLPNSRVGGPQAQRGGGMGKGRGATTVAEAAVSAAVRVRGGEAGWEWRIRVGGHMGERKRHQIWRRRGEVVAFVVTTAGRLGATARHPPSPASPGSPDLGVARPPPLDRTGSGGGEKGGGNGSCR</sequence>
<organism evidence="2 3">
    <name type="scientific">Leersia perrieri</name>
    <dbReference type="NCBI Taxonomy" id="77586"/>
    <lineage>
        <taxon>Eukaryota</taxon>
        <taxon>Viridiplantae</taxon>
        <taxon>Streptophyta</taxon>
        <taxon>Embryophyta</taxon>
        <taxon>Tracheophyta</taxon>
        <taxon>Spermatophyta</taxon>
        <taxon>Magnoliopsida</taxon>
        <taxon>Liliopsida</taxon>
        <taxon>Poales</taxon>
        <taxon>Poaceae</taxon>
        <taxon>BOP clade</taxon>
        <taxon>Oryzoideae</taxon>
        <taxon>Oryzeae</taxon>
        <taxon>Oryzinae</taxon>
        <taxon>Leersia</taxon>
    </lineage>
</organism>
<dbReference type="Gramene" id="LPERR04G03360.1">
    <property type="protein sequence ID" value="LPERR04G03360.1"/>
    <property type="gene ID" value="LPERR04G03360"/>
</dbReference>
<proteinExistence type="predicted"/>
<keyword evidence="3" id="KW-1185">Reference proteome</keyword>
<dbReference type="AlphaFoldDB" id="A0A0D9W2U7"/>
<feature type="region of interest" description="Disordered" evidence="1">
    <location>
        <begin position="1"/>
        <end position="36"/>
    </location>
</feature>
<dbReference type="HOGENOM" id="CLU_1868084_0_0_1"/>
<name>A0A0D9W2U7_9ORYZ</name>
<accession>A0A0D9W2U7</accession>
<evidence type="ECO:0000313" key="2">
    <source>
        <dbReference type="EnsemblPlants" id="LPERR04G03360.1"/>
    </source>
</evidence>
<feature type="compositionally biased region" description="Gly residues" evidence="1">
    <location>
        <begin position="123"/>
        <end position="137"/>
    </location>
</feature>
<evidence type="ECO:0000313" key="3">
    <source>
        <dbReference type="Proteomes" id="UP000032180"/>
    </source>
</evidence>
<reference evidence="2 3" key="1">
    <citation type="submission" date="2012-08" db="EMBL/GenBank/DDBJ databases">
        <title>Oryza genome evolution.</title>
        <authorList>
            <person name="Wing R.A."/>
        </authorList>
    </citation>
    <scope>NUCLEOTIDE SEQUENCE</scope>
</reference>
<feature type="region of interest" description="Disordered" evidence="1">
    <location>
        <begin position="92"/>
        <end position="137"/>
    </location>
</feature>